<gene>
    <name evidence="1" type="ORF">ACFO4L_16170</name>
</gene>
<name>A0ABV9NZ09_9BACI</name>
<keyword evidence="2" id="KW-1185">Reference proteome</keyword>
<reference evidence="2" key="1">
    <citation type="journal article" date="2019" name="Int. J. Syst. Evol. Microbiol.">
        <title>The Global Catalogue of Microorganisms (GCM) 10K type strain sequencing project: providing services to taxonomists for standard genome sequencing and annotation.</title>
        <authorList>
            <consortium name="The Broad Institute Genomics Platform"/>
            <consortium name="The Broad Institute Genome Sequencing Center for Infectious Disease"/>
            <person name="Wu L."/>
            <person name="Ma J."/>
        </authorList>
    </citation>
    <scope>NUCLEOTIDE SEQUENCE [LARGE SCALE GENOMIC DNA]</scope>
    <source>
        <strain evidence="2">JCM 12165</strain>
    </source>
</reference>
<dbReference type="EMBL" id="JBHSGK010000021">
    <property type="protein sequence ID" value="MFC4738111.1"/>
    <property type="molecule type" value="Genomic_DNA"/>
</dbReference>
<accession>A0ABV9NZ09</accession>
<dbReference type="Proteomes" id="UP001595896">
    <property type="component" value="Unassembled WGS sequence"/>
</dbReference>
<dbReference type="RefSeq" id="WP_377910698.1">
    <property type="nucleotide sequence ID" value="NZ_JBHSGK010000021.1"/>
</dbReference>
<evidence type="ECO:0000313" key="2">
    <source>
        <dbReference type="Proteomes" id="UP001595896"/>
    </source>
</evidence>
<comment type="caution">
    <text evidence="1">The sequence shown here is derived from an EMBL/GenBank/DDBJ whole genome shotgun (WGS) entry which is preliminary data.</text>
</comment>
<organism evidence="1 2">
    <name type="scientific">Bacillus daqingensis</name>
    <dbReference type="NCBI Taxonomy" id="872396"/>
    <lineage>
        <taxon>Bacteria</taxon>
        <taxon>Bacillati</taxon>
        <taxon>Bacillota</taxon>
        <taxon>Bacilli</taxon>
        <taxon>Bacillales</taxon>
        <taxon>Bacillaceae</taxon>
        <taxon>Bacillus</taxon>
    </lineage>
</organism>
<sequence>MTYAELLSHLRTYHMIVYTGDARADLEMIADELKEQYQLGIIDSDFYREAMQAVYEKRNRLSTT</sequence>
<protein>
    <submittedName>
        <fullName evidence="1">YqgQ family protein</fullName>
    </submittedName>
</protein>
<dbReference type="InterPro" id="IPR023164">
    <property type="entry name" value="YqgQ-like_sf"/>
</dbReference>
<proteinExistence type="predicted"/>
<dbReference type="SUPFAM" id="SSF158379">
    <property type="entry name" value="YqgQ-like"/>
    <property type="match status" value="1"/>
</dbReference>
<dbReference type="Gene3D" id="1.10.287.760">
    <property type="entry name" value="YqgQ-like"/>
    <property type="match status" value="1"/>
</dbReference>
<dbReference type="Pfam" id="PF06014">
    <property type="entry name" value="YqgQ-like"/>
    <property type="match status" value="1"/>
</dbReference>
<evidence type="ECO:0000313" key="1">
    <source>
        <dbReference type="EMBL" id="MFC4738111.1"/>
    </source>
</evidence>
<dbReference type="InterPro" id="IPR009256">
    <property type="entry name" value="YqgQ-like"/>
</dbReference>